<dbReference type="KEGG" id="fno:Fnod_0294"/>
<keyword evidence="3" id="KW-1185">Reference proteome</keyword>
<dbReference type="InterPro" id="IPR050490">
    <property type="entry name" value="Bact_solute-bd_prot1"/>
</dbReference>
<protein>
    <submittedName>
        <fullName evidence="2">Extracellular solute-binding protein family 1</fullName>
    </submittedName>
</protein>
<dbReference type="eggNOG" id="COG1653">
    <property type="taxonomic scope" value="Bacteria"/>
</dbReference>
<dbReference type="STRING" id="381764.Fnod_0294"/>
<gene>
    <name evidence="2" type="ordered locus">Fnod_0294</name>
</gene>
<organism evidence="2 3">
    <name type="scientific">Fervidobacterium nodosum (strain ATCC 35602 / DSM 5306 / Rt17-B1)</name>
    <dbReference type="NCBI Taxonomy" id="381764"/>
    <lineage>
        <taxon>Bacteria</taxon>
        <taxon>Thermotogati</taxon>
        <taxon>Thermotogota</taxon>
        <taxon>Thermotogae</taxon>
        <taxon>Thermotogales</taxon>
        <taxon>Fervidobacteriaceae</taxon>
        <taxon>Fervidobacterium</taxon>
    </lineage>
</organism>
<dbReference type="Gene3D" id="3.40.190.10">
    <property type="entry name" value="Periplasmic binding protein-like II"/>
    <property type="match status" value="1"/>
</dbReference>
<dbReference type="OrthoDB" id="383574at2"/>
<reference evidence="2 3" key="1">
    <citation type="submission" date="2007-07" db="EMBL/GenBank/DDBJ databases">
        <title>Complete sequence of Fervidobacterium nodosum Rt17-B1.</title>
        <authorList>
            <consortium name="US DOE Joint Genome Institute"/>
            <person name="Copeland A."/>
            <person name="Lucas S."/>
            <person name="Lapidus A."/>
            <person name="Barry K."/>
            <person name="Glavina del Rio T."/>
            <person name="Dalin E."/>
            <person name="Tice H."/>
            <person name="Pitluck S."/>
            <person name="Saunders E."/>
            <person name="Brettin T."/>
            <person name="Bruce D."/>
            <person name="Detter J.C."/>
            <person name="Han C."/>
            <person name="Schmutz J."/>
            <person name="Larimer F."/>
            <person name="Land M."/>
            <person name="Hauser L."/>
            <person name="Kyrpides N."/>
            <person name="Mikhailova N."/>
            <person name="Nelson K."/>
            <person name="Gogarten J.P."/>
            <person name="Noll K."/>
            <person name="Richardson P."/>
        </authorList>
    </citation>
    <scope>NUCLEOTIDE SEQUENCE [LARGE SCALE GENOMIC DNA]</scope>
    <source>
        <strain evidence="3">ATCC 35602 / DSM 5306 / Rt17-B1</strain>
    </source>
</reference>
<evidence type="ECO:0000313" key="3">
    <source>
        <dbReference type="Proteomes" id="UP000002415"/>
    </source>
</evidence>
<dbReference type="PANTHER" id="PTHR43649">
    <property type="entry name" value="ARABINOSE-BINDING PROTEIN-RELATED"/>
    <property type="match status" value="1"/>
</dbReference>
<dbReference type="RefSeq" id="WP_011993482.1">
    <property type="nucleotide sequence ID" value="NC_009718.1"/>
</dbReference>
<evidence type="ECO:0000256" key="1">
    <source>
        <dbReference type="SAM" id="Phobius"/>
    </source>
</evidence>
<proteinExistence type="predicted"/>
<dbReference type="SUPFAM" id="SSF53850">
    <property type="entry name" value="Periplasmic binding protein-like II"/>
    <property type="match status" value="1"/>
</dbReference>
<dbReference type="CDD" id="cd14489">
    <property type="entry name" value="CBM_SBP_bac_1_like"/>
    <property type="match status" value="1"/>
</dbReference>
<accession>A7HJS7</accession>
<dbReference type="AlphaFoldDB" id="A7HJS7"/>
<dbReference type="Proteomes" id="UP000002415">
    <property type="component" value="Chromosome"/>
</dbReference>
<keyword evidence="1" id="KW-1133">Transmembrane helix</keyword>
<keyword evidence="1" id="KW-0472">Membrane</keyword>
<dbReference type="Pfam" id="PF01547">
    <property type="entry name" value="SBP_bac_1"/>
    <property type="match status" value="1"/>
</dbReference>
<reference evidence="2 3" key="2">
    <citation type="journal article" date="2009" name="Proc. Natl. Acad. Sci. U.S.A.">
        <title>On the chimeric nature, thermophilic origin, and phylogenetic placement of the Thermotogales.</title>
        <authorList>
            <person name="Zhaxybayeva O."/>
            <person name="Swithers K.S."/>
            <person name="Lapierre P."/>
            <person name="Fournier G.P."/>
            <person name="Bickhart D.M."/>
            <person name="DeBoy R.T."/>
            <person name="Nelson K.E."/>
            <person name="Nesbo C.L."/>
            <person name="Doolittle W.F."/>
            <person name="Gogarten J.P."/>
            <person name="Noll K.M."/>
        </authorList>
    </citation>
    <scope>NUCLEOTIDE SEQUENCE [LARGE SCALE GENOMIC DNA]</scope>
    <source>
        <strain evidence="3">ATCC 35602 / DSM 5306 / Rt17-B1</strain>
    </source>
</reference>
<dbReference type="HOGENOM" id="CLU_309660_0_0_0"/>
<dbReference type="EMBL" id="CP000771">
    <property type="protein sequence ID" value="ABS60160.1"/>
    <property type="molecule type" value="Genomic_DNA"/>
</dbReference>
<dbReference type="InterPro" id="IPR006059">
    <property type="entry name" value="SBP"/>
</dbReference>
<dbReference type="Gene3D" id="2.60.120.260">
    <property type="entry name" value="Galactose-binding domain-like"/>
    <property type="match status" value="1"/>
</dbReference>
<feature type="transmembrane region" description="Helical" evidence="1">
    <location>
        <begin position="5"/>
        <end position="26"/>
    </location>
</feature>
<dbReference type="PANTHER" id="PTHR43649:SF27">
    <property type="entry name" value="EXTRACELLULAR SOLUTE-BINDING PROTEIN FAMILY 1"/>
    <property type="match status" value="1"/>
</dbReference>
<evidence type="ECO:0000313" key="2">
    <source>
        <dbReference type="EMBL" id="ABS60160.1"/>
    </source>
</evidence>
<sequence length="998" mass="116330">MKKVLILFFAIFIIFIAISFILYLFGSSEYSKYKSSIERFLISQKTFDYVTLSKHNKNLFNQMRYGKIISNSFNFPVSISIKNGEEKTLELDIPEEGNYYIIASIRSLNPVTTNGSLEVSINNSEDNSKIYQVFLDTFLYYDFSQKLYDRYGNEITPEQFMPNQETLSFFKDAKRISSKPLIFNLKYGNNTIKIKNLKQDIYISNLYFVKVDKIENIQSYSEYLKSFNKPDNSANSIPIAIEAERIFGKSDFLVSIINTQTSDVTPYEPLKRKINVIDQNTYKQSGQEVHWYVDIQTPGLYKIAFRYQQSLNRGVPVFRRIYVDGEVPFKEFDNYAFEYTGYKWVDKVLLDSKGNPYFVYLDKGPHLITLEVTTGLFEQTIVYLQDTIKKLQRIGLDLRKLVGNNLDPNRTWDIQKYLPNVLSDLQEISKNLRKEYNRIISIVGEKGVPYVSDMIVSAELIDKIIEKPERLPFFIDEISEGSSSIAQRLSELSMRLKEQPMGIDKMFVFQGDLKNYIKPVNSFLVAAYEEIYKLWLSLFNKNEAYSVYEKVDPRSLKVWINRPVQYVETLQYLIDTDFTRKTGINVVLSIMPNEQKLILASSAGNTPDVAMSISNWIPFELAIRNALYPISNFPDFYEFVSKNINMETLLPMVIDDKIYGITETQNFYVLFYRKDIMNILGIPIPDTWDDVKKILPELQRRGMNFFIPMAEQTTKYFNTTAPFFFQNNARLYTEDGLKTAINEENSVKAFELMTELFSIYGIPEQVASFYNSFRYGRIPIGIGDFGLYVTLSNAADEIYGLWAIAPSPGVKTPDGKVLRYQVAGDRADVIFANSDKKEKAWLFLKWWLSKETQIKFARALVNRYGPTYLWNTSNIQAFKELDFFSEEEKKVILEQWRWIREVQRHPGGYMTEREISNIWNRVVIEGYPLRSSIDRSVITINRELERKLTEFGYIVNGKPVKTYKMYTNIDEFLVKNLGEAANEYLENQRLLWGGTYEK</sequence>
<name>A7HJS7_FERNB</name>
<keyword evidence="1" id="KW-0812">Transmembrane</keyword>